<keyword evidence="3 11" id="KW-0808">Transferase</keyword>
<keyword evidence="6" id="KW-0239">DNA-directed DNA polymerase</keyword>
<reference evidence="11" key="1">
    <citation type="submission" date="2016-10" db="EMBL/GenBank/DDBJ databases">
        <authorList>
            <person name="de Groot N.N."/>
        </authorList>
    </citation>
    <scope>NUCLEOTIDE SEQUENCE</scope>
</reference>
<dbReference type="CDD" id="cd18138">
    <property type="entry name" value="HLD_clamp_pol_III_delta"/>
    <property type="match status" value="1"/>
</dbReference>
<protein>
    <recommendedName>
        <fullName evidence="2">DNA polymerase III subunit delta</fullName>
        <ecNumber evidence="1">2.7.7.7</ecNumber>
    </recommendedName>
</protein>
<keyword evidence="4 11" id="KW-0548">Nucleotidyltransferase</keyword>
<proteinExistence type="inferred from homology"/>
<evidence type="ECO:0000259" key="9">
    <source>
        <dbReference type="Pfam" id="PF06144"/>
    </source>
</evidence>
<dbReference type="Gene3D" id="1.20.272.10">
    <property type="match status" value="1"/>
</dbReference>
<dbReference type="GO" id="GO:0006261">
    <property type="term" value="P:DNA-templated DNA replication"/>
    <property type="evidence" value="ECO:0007669"/>
    <property type="project" value="TreeGrafter"/>
</dbReference>
<dbReference type="Gene3D" id="1.10.8.60">
    <property type="match status" value="1"/>
</dbReference>
<dbReference type="InterPro" id="IPR027417">
    <property type="entry name" value="P-loop_NTPase"/>
</dbReference>
<evidence type="ECO:0000256" key="3">
    <source>
        <dbReference type="ARBA" id="ARBA00022679"/>
    </source>
</evidence>
<dbReference type="Gene3D" id="3.40.50.300">
    <property type="entry name" value="P-loop containing nucleotide triphosphate hydrolases"/>
    <property type="match status" value="1"/>
</dbReference>
<comment type="catalytic activity">
    <reaction evidence="8">
        <text>DNA(n) + a 2'-deoxyribonucleoside 5'-triphosphate = DNA(n+1) + diphosphate</text>
        <dbReference type="Rhea" id="RHEA:22508"/>
        <dbReference type="Rhea" id="RHEA-COMP:17339"/>
        <dbReference type="Rhea" id="RHEA-COMP:17340"/>
        <dbReference type="ChEBI" id="CHEBI:33019"/>
        <dbReference type="ChEBI" id="CHEBI:61560"/>
        <dbReference type="ChEBI" id="CHEBI:173112"/>
        <dbReference type="EC" id="2.7.7.7"/>
    </reaction>
</comment>
<organism evidence="11">
    <name type="scientific">hydrothermal vent metagenome</name>
    <dbReference type="NCBI Taxonomy" id="652676"/>
    <lineage>
        <taxon>unclassified sequences</taxon>
        <taxon>metagenomes</taxon>
        <taxon>ecological metagenomes</taxon>
    </lineage>
</organism>
<dbReference type="InterPro" id="IPR005790">
    <property type="entry name" value="DNA_polIII_delta"/>
</dbReference>
<comment type="similarity">
    <text evidence="7">Belongs to the DNA polymerase HolA subunit family.</text>
</comment>
<evidence type="ECO:0000256" key="4">
    <source>
        <dbReference type="ARBA" id="ARBA00022695"/>
    </source>
</evidence>
<dbReference type="GO" id="GO:0003887">
    <property type="term" value="F:DNA-directed DNA polymerase activity"/>
    <property type="evidence" value="ECO:0007669"/>
    <property type="project" value="UniProtKB-KW"/>
</dbReference>
<evidence type="ECO:0000256" key="6">
    <source>
        <dbReference type="ARBA" id="ARBA00022932"/>
    </source>
</evidence>
<dbReference type="InterPro" id="IPR008921">
    <property type="entry name" value="DNA_pol3_clamp-load_cplx_C"/>
</dbReference>
<feature type="domain" description="DNA polymerase III subunit delta C-terminal" evidence="10">
    <location>
        <begin position="196"/>
        <end position="314"/>
    </location>
</feature>
<sequence>MQIKSEQLEFDLKDKLASSYLLFGSELFGERESLELKDISDWDVLFTLLNTPSLFSSKRLIECHLPAKMNVKFSNSLIKILETNTDDVLVFISGKLDFQQQKSKWFNALNNNGYVVNHYEIQVNYLQPWIEKRMQKLGLKANKEVASMIAFYTEGNLLATQQELTKLKLTYPNGEIDFSSYSKQLEQQSQYTVYGLIDAALKADTPQVCKIHMVLKQEEIPIPIIVGALNKEVRQLINMAIEVRLKKNINQVLQEYKVWKTKMLMIENALKRLSYGVLQKMLMHLGRIERSEKGLDNLQVWDELLAVCLGISGKKVWIA</sequence>
<dbReference type="GO" id="GO:0003677">
    <property type="term" value="F:DNA binding"/>
    <property type="evidence" value="ECO:0007669"/>
    <property type="project" value="InterPro"/>
</dbReference>
<dbReference type="NCBIfam" id="TIGR01128">
    <property type="entry name" value="holA"/>
    <property type="match status" value="1"/>
</dbReference>
<dbReference type="PANTHER" id="PTHR34388:SF1">
    <property type="entry name" value="DNA POLYMERASE III SUBUNIT DELTA"/>
    <property type="match status" value="1"/>
</dbReference>
<name>A0A1W1C9S2_9ZZZZ</name>
<dbReference type="SUPFAM" id="SSF52540">
    <property type="entry name" value="P-loop containing nucleoside triphosphate hydrolases"/>
    <property type="match status" value="1"/>
</dbReference>
<dbReference type="InterPro" id="IPR010372">
    <property type="entry name" value="DNA_pol3_delta_N"/>
</dbReference>
<dbReference type="AlphaFoldDB" id="A0A1W1C9S2"/>
<evidence type="ECO:0000259" key="10">
    <source>
        <dbReference type="Pfam" id="PF14840"/>
    </source>
</evidence>
<evidence type="ECO:0000256" key="2">
    <source>
        <dbReference type="ARBA" id="ARBA00017703"/>
    </source>
</evidence>
<evidence type="ECO:0000256" key="7">
    <source>
        <dbReference type="ARBA" id="ARBA00034754"/>
    </source>
</evidence>
<dbReference type="SUPFAM" id="SSF48019">
    <property type="entry name" value="post-AAA+ oligomerization domain-like"/>
    <property type="match status" value="1"/>
</dbReference>
<dbReference type="GO" id="GO:0009360">
    <property type="term" value="C:DNA polymerase III complex"/>
    <property type="evidence" value="ECO:0007669"/>
    <property type="project" value="InterPro"/>
</dbReference>
<evidence type="ECO:0000313" key="11">
    <source>
        <dbReference type="EMBL" id="SFV62588.1"/>
    </source>
</evidence>
<dbReference type="PANTHER" id="PTHR34388">
    <property type="entry name" value="DNA POLYMERASE III SUBUNIT DELTA"/>
    <property type="match status" value="1"/>
</dbReference>
<dbReference type="Pfam" id="PF14840">
    <property type="entry name" value="DNA_pol3_delt_C"/>
    <property type="match status" value="1"/>
</dbReference>
<dbReference type="EMBL" id="FPHJ01000038">
    <property type="protein sequence ID" value="SFV62588.1"/>
    <property type="molecule type" value="Genomic_DNA"/>
</dbReference>
<gene>
    <name evidence="11" type="ORF">MNB_SUP05-5-60</name>
</gene>
<keyword evidence="5" id="KW-0235">DNA replication</keyword>
<evidence type="ECO:0000256" key="5">
    <source>
        <dbReference type="ARBA" id="ARBA00022705"/>
    </source>
</evidence>
<accession>A0A1W1C9S2</accession>
<dbReference type="InterPro" id="IPR032780">
    <property type="entry name" value="DNA_pol3_delt_C"/>
</dbReference>
<dbReference type="Pfam" id="PF06144">
    <property type="entry name" value="DNA_pol3_delta"/>
    <property type="match status" value="1"/>
</dbReference>
<evidence type="ECO:0000256" key="1">
    <source>
        <dbReference type="ARBA" id="ARBA00012417"/>
    </source>
</evidence>
<dbReference type="EC" id="2.7.7.7" evidence="1"/>
<evidence type="ECO:0000256" key="8">
    <source>
        <dbReference type="ARBA" id="ARBA00049244"/>
    </source>
</evidence>
<feature type="domain" description="DNA polymerase III delta N-terminal" evidence="9">
    <location>
        <begin position="42"/>
        <end position="117"/>
    </location>
</feature>